<dbReference type="EMBL" id="VSRR010017854">
    <property type="protein sequence ID" value="MPC60746.1"/>
    <property type="molecule type" value="Genomic_DNA"/>
</dbReference>
<keyword evidence="2" id="KW-1185">Reference proteome</keyword>
<accession>A0A5B7GT65</accession>
<protein>
    <submittedName>
        <fullName evidence="1">Uncharacterized protein</fullName>
    </submittedName>
</protein>
<proteinExistence type="predicted"/>
<sequence>MAAPMRLPDAAILVVEALTNDEILDAADILYRRNEVLRMQEKEREGATPHSPVRVKNYVEEIVPLYSQEEFKTHFRMHTETFYEASVTCREENCGN</sequence>
<evidence type="ECO:0000313" key="2">
    <source>
        <dbReference type="Proteomes" id="UP000324222"/>
    </source>
</evidence>
<dbReference type="Proteomes" id="UP000324222">
    <property type="component" value="Unassembled WGS sequence"/>
</dbReference>
<comment type="caution">
    <text evidence="1">The sequence shown here is derived from an EMBL/GenBank/DDBJ whole genome shotgun (WGS) entry which is preliminary data.</text>
</comment>
<gene>
    <name evidence="1" type="ORF">E2C01_054802</name>
</gene>
<reference evidence="1 2" key="1">
    <citation type="submission" date="2019-05" db="EMBL/GenBank/DDBJ databases">
        <title>Another draft genome of Portunus trituberculatus and its Hox gene families provides insights of decapod evolution.</title>
        <authorList>
            <person name="Jeong J.-H."/>
            <person name="Song I."/>
            <person name="Kim S."/>
            <person name="Choi T."/>
            <person name="Kim D."/>
            <person name="Ryu S."/>
            <person name="Kim W."/>
        </authorList>
    </citation>
    <scope>NUCLEOTIDE SEQUENCE [LARGE SCALE GENOMIC DNA]</scope>
    <source>
        <tissue evidence="1">Muscle</tissue>
    </source>
</reference>
<organism evidence="1 2">
    <name type="scientific">Portunus trituberculatus</name>
    <name type="common">Swimming crab</name>
    <name type="synonym">Neptunus trituberculatus</name>
    <dbReference type="NCBI Taxonomy" id="210409"/>
    <lineage>
        <taxon>Eukaryota</taxon>
        <taxon>Metazoa</taxon>
        <taxon>Ecdysozoa</taxon>
        <taxon>Arthropoda</taxon>
        <taxon>Crustacea</taxon>
        <taxon>Multicrustacea</taxon>
        <taxon>Malacostraca</taxon>
        <taxon>Eumalacostraca</taxon>
        <taxon>Eucarida</taxon>
        <taxon>Decapoda</taxon>
        <taxon>Pleocyemata</taxon>
        <taxon>Brachyura</taxon>
        <taxon>Eubrachyura</taxon>
        <taxon>Portunoidea</taxon>
        <taxon>Portunidae</taxon>
        <taxon>Portuninae</taxon>
        <taxon>Portunus</taxon>
    </lineage>
</organism>
<evidence type="ECO:0000313" key="1">
    <source>
        <dbReference type="EMBL" id="MPC60746.1"/>
    </source>
</evidence>
<name>A0A5B7GT65_PORTR</name>
<dbReference type="AlphaFoldDB" id="A0A5B7GT65"/>